<name>A0AAW2ATQ0_CULAL</name>
<reference evidence="1 2" key="1">
    <citation type="submission" date="2024-05" db="EMBL/GenBank/DDBJ databases">
        <title>A high-quality chromosomal-level genome assembly of Topmouth culter (Culter alburnus).</title>
        <authorList>
            <person name="Zhao H."/>
        </authorList>
    </citation>
    <scope>NUCLEOTIDE SEQUENCE [LARGE SCALE GENOMIC DNA]</scope>
    <source>
        <strain evidence="1">CATC2023</strain>
        <tissue evidence="1">Muscle</tissue>
    </source>
</reference>
<dbReference type="EMBL" id="JAWDJR010000003">
    <property type="protein sequence ID" value="KAK9977071.1"/>
    <property type="molecule type" value="Genomic_DNA"/>
</dbReference>
<accession>A0AAW2ATQ0</accession>
<protein>
    <submittedName>
        <fullName evidence="1">Uncharacterized protein</fullName>
    </submittedName>
</protein>
<dbReference type="Proteomes" id="UP001479290">
    <property type="component" value="Unassembled WGS sequence"/>
</dbReference>
<comment type="caution">
    <text evidence="1">The sequence shown here is derived from an EMBL/GenBank/DDBJ whole genome shotgun (WGS) entry which is preliminary data.</text>
</comment>
<keyword evidence="2" id="KW-1185">Reference proteome</keyword>
<evidence type="ECO:0000313" key="2">
    <source>
        <dbReference type="Proteomes" id="UP001479290"/>
    </source>
</evidence>
<feature type="non-terminal residue" evidence="1">
    <location>
        <position position="88"/>
    </location>
</feature>
<dbReference type="AlphaFoldDB" id="A0AAW2ATQ0"/>
<proteinExistence type="predicted"/>
<evidence type="ECO:0000313" key="1">
    <source>
        <dbReference type="EMBL" id="KAK9977071.1"/>
    </source>
</evidence>
<gene>
    <name evidence="1" type="ORF">ABG768_018892</name>
</gene>
<organism evidence="1 2">
    <name type="scientific">Culter alburnus</name>
    <name type="common">Topmouth culter</name>
    <dbReference type="NCBI Taxonomy" id="194366"/>
    <lineage>
        <taxon>Eukaryota</taxon>
        <taxon>Metazoa</taxon>
        <taxon>Chordata</taxon>
        <taxon>Craniata</taxon>
        <taxon>Vertebrata</taxon>
        <taxon>Euteleostomi</taxon>
        <taxon>Actinopterygii</taxon>
        <taxon>Neopterygii</taxon>
        <taxon>Teleostei</taxon>
        <taxon>Ostariophysi</taxon>
        <taxon>Cypriniformes</taxon>
        <taxon>Xenocyprididae</taxon>
        <taxon>Xenocypridinae</taxon>
        <taxon>Culter</taxon>
    </lineage>
</organism>
<sequence length="88" mass="10266">MKTDLAEVFRMLPRTRLLFSFILPRLNWRGQTARSAYGIERSRRWLNSAIAGFLAERQMRCVRHSNIDLSHLSRDGDHLSPEGNELLL</sequence>